<dbReference type="PANTHER" id="PTHR35092">
    <property type="entry name" value="CHLORINASE MJ1651"/>
    <property type="match status" value="1"/>
</dbReference>
<dbReference type="Gene3D" id="3.40.50.10790">
    <property type="entry name" value="S-adenosyl-l-methionine hydroxide adenosyltransferase, N-terminal"/>
    <property type="match status" value="1"/>
</dbReference>
<dbReference type="SUPFAM" id="SSF101852">
    <property type="entry name" value="Bacterial fluorinating enzyme, C-terminal domain"/>
    <property type="match status" value="1"/>
</dbReference>
<dbReference type="Pfam" id="PF01887">
    <property type="entry name" value="SAM_HAT_N"/>
    <property type="match status" value="1"/>
</dbReference>
<dbReference type="KEGG" id="rca:Rcas_1378"/>
<dbReference type="InterPro" id="IPR023228">
    <property type="entry name" value="SAM_OH_AdoTrfase_N_sf"/>
</dbReference>
<dbReference type="Proteomes" id="UP000000263">
    <property type="component" value="Chromosome"/>
</dbReference>
<dbReference type="InterPro" id="IPR046470">
    <property type="entry name" value="SAM_HAT_C"/>
</dbReference>
<keyword evidence="6" id="KW-1185">Reference proteome</keyword>
<dbReference type="Gene3D" id="2.40.30.90">
    <property type="entry name" value="Bacterial fluorinating enzyme like"/>
    <property type="match status" value="1"/>
</dbReference>
<name>A7NJ08_ROSCS</name>
<protein>
    <recommendedName>
        <fullName evidence="7">SAM-dependent chlorinase/fluorinase</fullName>
    </recommendedName>
</protein>
<dbReference type="InterPro" id="IPR046469">
    <property type="entry name" value="SAM_HAT_N"/>
</dbReference>
<dbReference type="HOGENOM" id="CLU_059734_1_1_0"/>
<evidence type="ECO:0000256" key="2">
    <source>
        <dbReference type="ARBA" id="ARBA00024035"/>
    </source>
</evidence>
<comment type="similarity">
    <text evidence="2">Belongs to the SAM hydrolase / SAM-dependent halogenase family.</text>
</comment>
<organism evidence="5 6">
    <name type="scientific">Roseiflexus castenholzii (strain DSM 13941 / HLO8)</name>
    <dbReference type="NCBI Taxonomy" id="383372"/>
    <lineage>
        <taxon>Bacteria</taxon>
        <taxon>Bacillati</taxon>
        <taxon>Chloroflexota</taxon>
        <taxon>Chloroflexia</taxon>
        <taxon>Chloroflexales</taxon>
        <taxon>Roseiflexineae</taxon>
        <taxon>Roseiflexaceae</taxon>
        <taxon>Roseiflexus</taxon>
    </lineage>
</organism>
<dbReference type="eggNOG" id="COG1912">
    <property type="taxonomic scope" value="Bacteria"/>
</dbReference>
<evidence type="ECO:0000259" key="3">
    <source>
        <dbReference type="Pfam" id="PF01887"/>
    </source>
</evidence>
<evidence type="ECO:0000259" key="4">
    <source>
        <dbReference type="Pfam" id="PF20257"/>
    </source>
</evidence>
<dbReference type="PANTHER" id="PTHR35092:SF1">
    <property type="entry name" value="CHLORINASE MJ1651"/>
    <property type="match status" value="1"/>
</dbReference>
<evidence type="ECO:0008006" key="7">
    <source>
        <dbReference type="Google" id="ProtNLM"/>
    </source>
</evidence>
<dbReference type="SUPFAM" id="SSF102522">
    <property type="entry name" value="Bacterial fluorinating enzyme, N-terminal domain"/>
    <property type="match status" value="1"/>
</dbReference>
<dbReference type="Pfam" id="PF20257">
    <property type="entry name" value="SAM_HAT_C"/>
    <property type="match status" value="1"/>
</dbReference>
<dbReference type="InterPro" id="IPR002747">
    <property type="entry name" value="SAM_OH_AdoTrfase"/>
</dbReference>
<sequence length="280" mass="30455">MRWRMQPSGIITLTTDFGLADSYVGIMKGVILGIAPQATIVDITHQIAPQDIHQAAYIVQTFGAFFPPGTVHVVVVDPGVGSKRRRIILTTPVAAYVAPDNGVLTYVWREAMARWGTEKCAVYNLTESRYWLPHVSSTFHGRDVFAPVAAHLTLGVPPAEFGEQCEEIVEAMLEQPSRGRQGELVGRIIHIDHFGNCITNITLKHLKEAGIGERMAAQLIGQRIEGLYRTYSDVPIGALVALIGSSDHLEIAVRNGNAAQTLGAGIGDIVRVFPFTHDAP</sequence>
<dbReference type="InterPro" id="IPR023227">
    <property type="entry name" value="SAM_OH_AdoTrfase_C_sf"/>
</dbReference>
<keyword evidence="1" id="KW-0949">S-adenosyl-L-methionine</keyword>
<feature type="domain" description="S-adenosyl-l-methionine hydroxide adenosyltransferase C-terminal" evidence="4">
    <location>
        <begin position="186"/>
        <end position="271"/>
    </location>
</feature>
<evidence type="ECO:0000313" key="6">
    <source>
        <dbReference type="Proteomes" id="UP000000263"/>
    </source>
</evidence>
<proteinExistence type="inferred from homology"/>
<dbReference type="PIRSF" id="PIRSF006779">
    <property type="entry name" value="UCP006779"/>
    <property type="match status" value="1"/>
</dbReference>
<dbReference type="AlphaFoldDB" id="A7NJ08"/>
<dbReference type="EMBL" id="CP000804">
    <property type="protein sequence ID" value="ABU57474.1"/>
    <property type="molecule type" value="Genomic_DNA"/>
</dbReference>
<reference evidence="5 6" key="1">
    <citation type="submission" date="2007-08" db="EMBL/GenBank/DDBJ databases">
        <title>Complete sequence of Roseiflexus castenholzii DSM 13941.</title>
        <authorList>
            <consortium name="US DOE Joint Genome Institute"/>
            <person name="Copeland A."/>
            <person name="Lucas S."/>
            <person name="Lapidus A."/>
            <person name="Barry K."/>
            <person name="Glavina del Rio T."/>
            <person name="Dalin E."/>
            <person name="Tice H."/>
            <person name="Pitluck S."/>
            <person name="Thompson L.S."/>
            <person name="Brettin T."/>
            <person name="Bruce D."/>
            <person name="Detter J.C."/>
            <person name="Han C."/>
            <person name="Tapia R."/>
            <person name="Schmutz J."/>
            <person name="Larimer F."/>
            <person name="Land M."/>
            <person name="Hauser L."/>
            <person name="Kyrpides N."/>
            <person name="Mikhailova N."/>
            <person name="Bryant D.A."/>
            <person name="Hanada S."/>
            <person name="Tsukatani Y."/>
            <person name="Richardson P."/>
        </authorList>
    </citation>
    <scope>NUCLEOTIDE SEQUENCE [LARGE SCALE GENOMIC DNA]</scope>
    <source>
        <strain evidence="6">DSM 13941 / HLO8</strain>
    </source>
</reference>
<accession>A7NJ08</accession>
<dbReference type="STRING" id="383372.Rcas_1378"/>
<evidence type="ECO:0000313" key="5">
    <source>
        <dbReference type="EMBL" id="ABU57474.1"/>
    </source>
</evidence>
<feature type="domain" description="S-adenosyl-l-methionine hydroxide adenosyltransferase N-terminal" evidence="3">
    <location>
        <begin position="11"/>
        <end position="162"/>
    </location>
</feature>
<evidence type="ECO:0000256" key="1">
    <source>
        <dbReference type="ARBA" id="ARBA00022691"/>
    </source>
</evidence>
<gene>
    <name evidence="5" type="ordered locus">Rcas_1378</name>
</gene>